<evidence type="ECO:0000313" key="3">
    <source>
        <dbReference type="Proteomes" id="UP001501821"/>
    </source>
</evidence>
<protein>
    <submittedName>
        <fullName evidence="2">VOC family protein</fullName>
    </submittedName>
</protein>
<gene>
    <name evidence="2" type="ORF">GCM10022242_40690</name>
</gene>
<evidence type="ECO:0000256" key="1">
    <source>
        <dbReference type="ARBA" id="ARBA00022723"/>
    </source>
</evidence>
<keyword evidence="1" id="KW-0479">Metal-binding</keyword>
<sequence length="162" mass="17146">MPIATGPIAQVSWVTDDLDAQEALLTDHFGVGTWTRIPGVHFGPDACTYRGSPCDAVADISMAYSGDLQLELIRPVSGSSVWSEFLDRSAPGLHHVCFRVPDLTAALAEAAAHGLEPLMSGAMAGPMEFAYLDGSAYGAPYIELARISPEMDAFFDAIKAAS</sequence>
<dbReference type="RefSeq" id="WP_344778929.1">
    <property type="nucleotide sequence ID" value="NZ_BAABAH010000022.1"/>
</dbReference>
<organism evidence="2 3">
    <name type="scientific">Nocardioides panacisoli</name>
    <dbReference type="NCBI Taxonomy" id="627624"/>
    <lineage>
        <taxon>Bacteria</taxon>
        <taxon>Bacillati</taxon>
        <taxon>Actinomycetota</taxon>
        <taxon>Actinomycetes</taxon>
        <taxon>Propionibacteriales</taxon>
        <taxon>Nocardioidaceae</taxon>
        <taxon>Nocardioides</taxon>
    </lineage>
</organism>
<dbReference type="PANTHER" id="PTHR43048">
    <property type="entry name" value="METHYLMALONYL-COA EPIMERASE"/>
    <property type="match status" value="1"/>
</dbReference>
<dbReference type="InterPro" id="IPR051785">
    <property type="entry name" value="MMCE/EMCE_epimerase"/>
</dbReference>
<dbReference type="SUPFAM" id="SSF54593">
    <property type="entry name" value="Glyoxalase/Bleomycin resistance protein/Dihydroxybiphenyl dioxygenase"/>
    <property type="match status" value="1"/>
</dbReference>
<dbReference type="Proteomes" id="UP001501821">
    <property type="component" value="Unassembled WGS sequence"/>
</dbReference>
<dbReference type="Gene3D" id="3.10.180.10">
    <property type="entry name" value="2,3-Dihydroxybiphenyl 1,2-Dioxygenase, domain 1"/>
    <property type="match status" value="1"/>
</dbReference>
<keyword evidence="3" id="KW-1185">Reference proteome</keyword>
<dbReference type="InterPro" id="IPR029068">
    <property type="entry name" value="Glyas_Bleomycin-R_OHBP_Dase"/>
</dbReference>
<reference evidence="3" key="1">
    <citation type="journal article" date="2019" name="Int. J. Syst. Evol. Microbiol.">
        <title>The Global Catalogue of Microorganisms (GCM) 10K type strain sequencing project: providing services to taxonomists for standard genome sequencing and annotation.</title>
        <authorList>
            <consortium name="The Broad Institute Genomics Platform"/>
            <consortium name="The Broad Institute Genome Sequencing Center for Infectious Disease"/>
            <person name="Wu L."/>
            <person name="Ma J."/>
        </authorList>
    </citation>
    <scope>NUCLEOTIDE SEQUENCE [LARGE SCALE GENOMIC DNA]</scope>
    <source>
        <strain evidence="3">JCM 16953</strain>
    </source>
</reference>
<accession>A0ABP7J7E7</accession>
<comment type="caution">
    <text evidence="2">The sequence shown here is derived from an EMBL/GenBank/DDBJ whole genome shotgun (WGS) entry which is preliminary data.</text>
</comment>
<name>A0ABP7J7E7_9ACTN</name>
<dbReference type="Pfam" id="PF13669">
    <property type="entry name" value="Glyoxalase_4"/>
    <property type="match status" value="1"/>
</dbReference>
<dbReference type="EMBL" id="BAABAH010000022">
    <property type="protein sequence ID" value="GAA3835643.1"/>
    <property type="molecule type" value="Genomic_DNA"/>
</dbReference>
<dbReference type="PANTHER" id="PTHR43048:SF3">
    <property type="entry name" value="METHYLMALONYL-COA EPIMERASE, MITOCHONDRIAL"/>
    <property type="match status" value="1"/>
</dbReference>
<evidence type="ECO:0000313" key="2">
    <source>
        <dbReference type="EMBL" id="GAA3835643.1"/>
    </source>
</evidence>
<proteinExistence type="predicted"/>